<sequence>MGSFYGSIHIRSTQTEQITEIVKKLAAQEKLKFLISPCINGWISVYSSEKGQNPIVVSVLAKQFSGHLLNLILYHDDFFYYEYYRKHQLMDTYSSSPEYFGTISREEKLRLTGKPEVFTDLLAELPNNQTTIEHISELLKIPFLKDGEELSPRSLELLQRLQNLSKYPDMRELIDDKSFAAAIQFSSFAQLLNISNAATCYEYLQDGEDENIERREEFIHVPDLSIELAHKEREKAKIDEVFTQLNRSGLLLLTISRPTPKGQFLQEPISVPDPMDGFFIGWCGLWNQPLEIKHYTAPWNNEPKNIELPLEQNAYVMQVSPSGKFLTVGHVSESLQAAVFDLEKKQLLKMIPLSRATDIVQLSANEEILISRLRDEIILSSIKNSQDIAAIKVGHGSKIAIHPNGRYLVADERESKLAIVDLNTQKVIKVLSTAALDKKAWRASVERGEGVNAFHDSDIIVKMDFSPDGRWLFCAMAQGVRVFEWNEIFSSKTKLPLPVVASSSEVVTFGDPPNRMARTYDIAFDWQRNVLLSCGLEGKVKSLNLATGESKVLLELPGKLAVIQLKLSRDLATLCTHSMADMFERRQGSCIVQLWNYLALV</sequence>
<dbReference type="OrthoDB" id="530825at2"/>
<comment type="caution">
    <text evidence="2">The sequence shown here is derived from an EMBL/GenBank/DDBJ whole genome shotgun (WGS) entry which is preliminary data.</text>
</comment>
<protein>
    <recommendedName>
        <fullName evidence="4">WD40 repeat-containing protein</fullName>
    </recommendedName>
</protein>
<reference evidence="1" key="2">
    <citation type="submission" date="2019-11" db="EMBL/GenBank/DDBJ databases">
        <title>Improved Assembly of Tolypothrix boutellei genome.</title>
        <authorList>
            <person name="Sarangi A.N."/>
            <person name="Mukherjee M."/>
            <person name="Ghosh S."/>
            <person name="Singh D."/>
            <person name="Das A."/>
            <person name="Kant S."/>
            <person name="Prusty A."/>
            <person name="Tripathy S."/>
        </authorList>
    </citation>
    <scope>NUCLEOTIDE SEQUENCE</scope>
    <source>
        <strain evidence="1">VB521301</strain>
    </source>
</reference>
<gene>
    <name evidence="2" type="ORF">DA73_0209625</name>
    <name evidence="1" type="ORF">DA73_0400000670</name>
</gene>
<reference evidence="2" key="1">
    <citation type="journal article" date="2015" name="Genome Announc.">
        <title>Draft Genome Sequence of Tolypothrix boutellei Strain VB521301.</title>
        <authorList>
            <person name="Chandrababunaidu M.M."/>
            <person name="Singh D."/>
            <person name="Sen D."/>
            <person name="Bhan S."/>
            <person name="Das S."/>
            <person name="Gupta A."/>
            <person name="Adhikary S.P."/>
            <person name="Tripathy S."/>
        </authorList>
    </citation>
    <scope>NUCLEOTIDE SEQUENCE</scope>
    <source>
        <strain evidence="2">VB521301</strain>
    </source>
</reference>
<keyword evidence="3" id="KW-1185">Reference proteome</keyword>
<dbReference type="SUPFAM" id="SSF50969">
    <property type="entry name" value="YVTN repeat-like/Quinoprotein amine dehydrogenase"/>
    <property type="match status" value="1"/>
</dbReference>
<dbReference type="EMBL" id="JHEG02000037">
    <property type="protein sequence ID" value="KIE11904.1"/>
    <property type="molecule type" value="Genomic_DNA"/>
</dbReference>
<organism evidence="2">
    <name type="scientific">Tolypothrix bouteillei VB521301</name>
    <dbReference type="NCBI Taxonomy" id="1479485"/>
    <lineage>
        <taxon>Bacteria</taxon>
        <taxon>Bacillati</taxon>
        <taxon>Cyanobacteriota</taxon>
        <taxon>Cyanophyceae</taxon>
        <taxon>Nostocales</taxon>
        <taxon>Tolypothrichaceae</taxon>
        <taxon>Tolypothrix</taxon>
    </lineage>
</organism>
<evidence type="ECO:0000313" key="2">
    <source>
        <dbReference type="EMBL" id="KIE11904.1"/>
    </source>
</evidence>
<evidence type="ECO:0008006" key="4">
    <source>
        <dbReference type="Google" id="ProtNLM"/>
    </source>
</evidence>
<dbReference type="AlphaFoldDB" id="A0A0C1R2U4"/>
<dbReference type="RefSeq" id="WP_038079355.1">
    <property type="nucleotide sequence ID" value="NZ_JHEG04000001.1"/>
</dbReference>
<dbReference type="InterPro" id="IPR011044">
    <property type="entry name" value="Quino_amine_DH_bsu"/>
</dbReference>
<dbReference type="Gene3D" id="2.130.10.10">
    <property type="entry name" value="YVTN repeat-like/Quinoprotein amine dehydrogenase"/>
    <property type="match status" value="2"/>
</dbReference>
<proteinExistence type="predicted"/>
<evidence type="ECO:0000313" key="1">
    <source>
        <dbReference type="EMBL" id="KAF3884175.1"/>
    </source>
</evidence>
<dbReference type="Proteomes" id="UP000029738">
    <property type="component" value="Unassembled WGS sequence"/>
</dbReference>
<accession>A0A0C1R2U4</accession>
<dbReference type="EMBL" id="JHEG04000001">
    <property type="protein sequence ID" value="KAF3884175.1"/>
    <property type="molecule type" value="Genomic_DNA"/>
</dbReference>
<evidence type="ECO:0000313" key="3">
    <source>
        <dbReference type="Proteomes" id="UP000029738"/>
    </source>
</evidence>
<name>A0A0C1R2U4_9CYAN</name>
<dbReference type="InterPro" id="IPR015943">
    <property type="entry name" value="WD40/YVTN_repeat-like_dom_sf"/>
</dbReference>